<name>A0A0W0TT35_LEGER</name>
<evidence type="ECO:0000256" key="1">
    <source>
        <dbReference type="SAM" id="MobiDB-lite"/>
    </source>
</evidence>
<dbReference type="PROSITE" id="PS51257">
    <property type="entry name" value="PROKAR_LIPOPROTEIN"/>
    <property type="match status" value="1"/>
</dbReference>
<comment type="caution">
    <text evidence="2">The sequence shown here is derived from an EMBL/GenBank/DDBJ whole genome shotgun (WGS) entry which is preliminary data.</text>
</comment>
<dbReference type="Proteomes" id="UP000054773">
    <property type="component" value="Unassembled WGS sequence"/>
</dbReference>
<dbReference type="InterPro" id="IPR011990">
    <property type="entry name" value="TPR-like_helical_dom_sf"/>
</dbReference>
<dbReference type="RefSeq" id="WP_058525893.1">
    <property type="nucleotide sequence ID" value="NZ_CAAAHY010000054.1"/>
</dbReference>
<feature type="region of interest" description="Disordered" evidence="1">
    <location>
        <begin position="100"/>
        <end position="120"/>
    </location>
</feature>
<dbReference type="STRING" id="448.Lery_0719"/>
<keyword evidence="3" id="KW-1185">Reference proteome</keyword>
<dbReference type="SMART" id="SM00671">
    <property type="entry name" value="SEL1"/>
    <property type="match status" value="1"/>
</dbReference>
<dbReference type="InterPro" id="IPR006597">
    <property type="entry name" value="Sel1-like"/>
</dbReference>
<dbReference type="AlphaFoldDB" id="A0A0W0TT35"/>
<dbReference type="Gene3D" id="1.25.40.10">
    <property type="entry name" value="Tetratricopeptide repeat domain"/>
    <property type="match status" value="1"/>
</dbReference>
<dbReference type="PATRIC" id="fig|448.7.peg.752"/>
<reference evidence="2 3" key="1">
    <citation type="submission" date="2015-11" db="EMBL/GenBank/DDBJ databases">
        <title>Genomic analysis of 38 Legionella species identifies large and diverse effector repertoires.</title>
        <authorList>
            <person name="Burstein D."/>
            <person name="Amaro F."/>
            <person name="Zusman T."/>
            <person name="Lifshitz Z."/>
            <person name="Cohen O."/>
            <person name="Gilbert J.A."/>
            <person name="Pupko T."/>
            <person name="Shuman H.A."/>
            <person name="Segal G."/>
        </authorList>
    </citation>
    <scope>NUCLEOTIDE SEQUENCE [LARGE SCALE GENOMIC DNA]</scope>
    <source>
        <strain evidence="2 3">SE-32A-C8</strain>
    </source>
</reference>
<evidence type="ECO:0000313" key="3">
    <source>
        <dbReference type="Proteomes" id="UP000054773"/>
    </source>
</evidence>
<gene>
    <name evidence="2" type="ORF">Lery_0719</name>
</gene>
<accession>A0A0W0TT35</accession>
<organism evidence="2 3">
    <name type="scientific">Legionella erythra</name>
    <dbReference type="NCBI Taxonomy" id="448"/>
    <lineage>
        <taxon>Bacteria</taxon>
        <taxon>Pseudomonadati</taxon>
        <taxon>Pseudomonadota</taxon>
        <taxon>Gammaproteobacteria</taxon>
        <taxon>Legionellales</taxon>
        <taxon>Legionellaceae</taxon>
        <taxon>Legionella</taxon>
    </lineage>
</organism>
<protein>
    <submittedName>
        <fullName evidence="2">Sel-1 protein</fullName>
    </submittedName>
</protein>
<dbReference type="SUPFAM" id="SSF81901">
    <property type="entry name" value="HCP-like"/>
    <property type="match status" value="1"/>
</dbReference>
<dbReference type="Pfam" id="PF08238">
    <property type="entry name" value="Sel1"/>
    <property type="match status" value="1"/>
</dbReference>
<dbReference type="EMBL" id="LNYA01000014">
    <property type="protein sequence ID" value="KTC98834.1"/>
    <property type="molecule type" value="Genomic_DNA"/>
</dbReference>
<evidence type="ECO:0000313" key="2">
    <source>
        <dbReference type="EMBL" id="KTC98834.1"/>
    </source>
</evidence>
<sequence>MWAGFRAAMALLLILSLAACVNYTNLYRGIADFRAEEYRAAFIRLKPEALKGQPDAQYAIGYMYYYGQGVVEDRKKAWVWINRAARAGQPDAIKALAILTQPPPPPKKSRNFAAASRRLG</sequence>
<dbReference type="OrthoDB" id="8561742at2"/>
<proteinExistence type="predicted"/>